<dbReference type="Gene3D" id="1.10.287.100">
    <property type="match status" value="1"/>
</dbReference>
<dbReference type="PANTHER" id="PTHR39515:SF2">
    <property type="entry name" value="HTH-TYPE TRANSCRIPTIONAL REGULATOR RV0880"/>
    <property type="match status" value="1"/>
</dbReference>
<sequence>MNGQQAPPTADTAKLAGELRVALAQLVRRLREQADGMDLTRSQSSVLLRLERDGAATATALARAEGVRPQSMAKIVRALEAAGLVGGAPDPKDRRKTLLSITEAAREEFRTGRLAKEDWLTRALDTTLSAAEIEQLASTADLLRRLAQSP</sequence>
<organism evidence="5 6">
    <name type="scientific">Actinacidiphila paucisporea</name>
    <dbReference type="NCBI Taxonomy" id="310782"/>
    <lineage>
        <taxon>Bacteria</taxon>
        <taxon>Bacillati</taxon>
        <taxon>Actinomycetota</taxon>
        <taxon>Actinomycetes</taxon>
        <taxon>Kitasatosporales</taxon>
        <taxon>Streptomycetaceae</taxon>
        <taxon>Actinacidiphila</taxon>
    </lineage>
</organism>
<evidence type="ECO:0000313" key="5">
    <source>
        <dbReference type="EMBL" id="SHL04402.1"/>
    </source>
</evidence>
<dbReference type="AlphaFoldDB" id="A0A1M6XEN3"/>
<dbReference type="OrthoDB" id="3215377at2"/>
<dbReference type="SMART" id="SM00347">
    <property type="entry name" value="HTH_MARR"/>
    <property type="match status" value="1"/>
</dbReference>
<dbReference type="InterPro" id="IPR023187">
    <property type="entry name" value="Tscrpt_reg_MarR-type_CS"/>
</dbReference>
<dbReference type="PROSITE" id="PS50995">
    <property type="entry name" value="HTH_MARR_2"/>
    <property type="match status" value="1"/>
</dbReference>
<feature type="domain" description="HTH marR-type" evidence="4">
    <location>
        <begin position="12"/>
        <end position="148"/>
    </location>
</feature>
<keyword evidence="1" id="KW-0805">Transcription regulation</keyword>
<dbReference type="PROSITE" id="PS01117">
    <property type="entry name" value="HTH_MARR_1"/>
    <property type="match status" value="1"/>
</dbReference>
<keyword evidence="6" id="KW-1185">Reference proteome</keyword>
<dbReference type="GO" id="GO:0003677">
    <property type="term" value="F:DNA binding"/>
    <property type="evidence" value="ECO:0007669"/>
    <property type="project" value="UniProtKB-KW"/>
</dbReference>
<protein>
    <submittedName>
        <fullName evidence="5">Transcriptional regulator, MarR family</fullName>
    </submittedName>
</protein>
<dbReference type="STRING" id="310782.SAMN05216499_102395"/>
<keyword evidence="2" id="KW-0238">DNA-binding</keyword>
<dbReference type="Pfam" id="PF01047">
    <property type="entry name" value="MarR"/>
    <property type="match status" value="1"/>
</dbReference>
<evidence type="ECO:0000259" key="4">
    <source>
        <dbReference type="PROSITE" id="PS50995"/>
    </source>
</evidence>
<reference evidence="5 6" key="1">
    <citation type="submission" date="2016-11" db="EMBL/GenBank/DDBJ databases">
        <authorList>
            <person name="Jaros S."/>
            <person name="Januszkiewicz K."/>
            <person name="Wedrychowicz H."/>
        </authorList>
    </citation>
    <scope>NUCLEOTIDE SEQUENCE [LARGE SCALE GENOMIC DNA]</scope>
    <source>
        <strain evidence="5 6">CGMCC 4.2025</strain>
    </source>
</reference>
<dbReference type="SUPFAM" id="SSF46785">
    <property type="entry name" value="Winged helix' DNA-binding domain"/>
    <property type="match status" value="1"/>
</dbReference>
<dbReference type="Proteomes" id="UP000184111">
    <property type="component" value="Unassembled WGS sequence"/>
</dbReference>
<dbReference type="EMBL" id="FRBI01000002">
    <property type="protein sequence ID" value="SHL04402.1"/>
    <property type="molecule type" value="Genomic_DNA"/>
</dbReference>
<dbReference type="InterPro" id="IPR036390">
    <property type="entry name" value="WH_DNA-bd_sf"/>
</dbReference>
<evidence type="ECO:0000313" key="6">
    <source>
        <dbReference type="Proteomes" id="UP000184111"/>
    </source>
</evidence>
<evidence type="ECO:0000256" key="3">
    <source>
        <dbReference type="ARBA" id="ARBA00023163"/>
    </source>
</evidence>
<name>A0A1M6XEN3_9ACTN</name>
<dbReference type="Gene3D" id="1.10.10.10">
    <property type="entry name" value="Winged helix-like DNA-binding domain superfamily/Winged helix DNA-binding domain"/>
    <property type="match status" value="1"/>
</dbReference>
<accession>A0A1M6XEN3</accession>
<keyword evidence="3" id="KW-0804">Transcription</keyword>
<gene>
    <name evidence="5" type="ORF">SAMN05216499_102395</name>
</gene>
<dbReference type="RefSeq" id="WP_073494172.1">
    <property type="nucleotide sequence ID" value="NZ_FRBI01000002.1"/>
</dbReference>
<dbReference type="GO" id="GO:0003700">
    <property type="term" value="F:DNA-binding transcription factor activity"/>
    <property type="evidence" value="ECO:0007669"/>
    <property type="project" value="InterPro"/>
</dbReference>
<dbReference type="InterPro" id="IPR036388">
    <property type="entry name" value="WH-like_DNA-bd_sf"/>
</dbReference>
<evidence type="ECO:0000256" key="2">
    <source>
        <dbReference type="ARBA" id="ARBA00023125"/>
    </source>
</evidence>
<dbReference type="PANTHER" id="PTHR39515">
    <property type="entry name" value="CONSERVED PROTEIN"/>
    <property type="match status" value="1"/>
</dbReference>
<dbReference type="InterPro" id="IPR052526">
    <property type="entry name" value="HTH-type_Bedaq_tolerance"/>
</dbReference>
<proteinExistence type="predicted"/>
<evidence type="ECO:0000256" key="1">
    <source>
        <dbReference type="ARBA" id="ARBA00023015"/>
    </source>
</evidence>
<dbReference type="InterPro" id="IPR000835">
    <property type="entry name" value="HTH_MarR-typ"/>
</dbReference>